<evidence type="ECO:0008006" key="3">
    <source>
        <dbReference type="Google" id="ProtNLM"/>
    </source>
</evidence>
<evidence type="ECO:0000313" key="1">
    <source>
        <dbReference type="EMBL" id="MBB4140659.1"/>
    </source>
</evidence>
<keyword evidence="2" id="KW-1185">Reference proteome</keyword>
<reference evidence="1 2" key="1">
    <citation type="submission" date="2020-08" db="EMBL/GenBank/DDBJ databases">
        <title>Sequencing the genomes of 1000 actinobacteria strains.</title>
        <authorList>
            <person name="Klenk H.-P."/>
        </authorList>
    </citation>
    <scope>NUCLEOTIDE SEQUENCE [LARGE SCALE GENOMIC DNA]</scope>
    <source>
        <strain evidence="1 2">DSM 19600</strain>
    </source>
</reference>
<name>A0AA40VNB7_9MICO</name>
<proteinExistence type="predicted"/>
<dbReference type="Proteomes" id="UP000549113">
    <property type="component" value="Unassembled WGS sequence"/>
</dbReference>
<comment type="caution">
    <text evidence="1">The sequence shown here is derived from an EMBL/GenBank/DDBJ whole genome shotgun (WGS) entry which is preliminary data.</text>
</comment>
<organism evidence="1 2">
    <name type="scientific">Microbacterium invictum</name>
    <dbReference type="NCBI Taxonomy" id="515415"/>
    <lineage>
        <taxon>Bacteria</taxon>
        <taxon>Bacillati</taxon>
        <taxon>Actinomycetota</taxon>
        <taxon>Actinomycetes</taxon>
        <taxon>Micrococcales</taxon>
        <taxon>Microbacteriaceae</taxon>
        <taxon>Microbacterium</taxon>
    </lineage>
</organism>
<protein>
    <recommendedName>
        <fullName evidence="3">Heavy metal-binding domain-containing protein</fullName>
    </recommendedName>
</protein>
<sequence length="254" mass="26386">MGGLSVEQSGYLLDTVTAPAAVGARGVLSFRVLNPDGAPLTEYAVDHEKDLHLIVVRSDGTQFRHVHPTRDRDGTWSTPWTWEAAGSYRVYADFRTSDGGEPVDVTLTRTVEVPGPYTPAVVAVKSSTTVDGYEAAVTGALQAGVASKLTISVTKDGSPVTALQPYLGAFGHLVALRVGDLAYLHVHPEGDTPAAGQTAGPEVVFIAEAPTAGRYLLFFDFQADGQVRTAALTVDAAAVGSADSGTGAGHGADH</sequence>
<dbReference type="EMBL" id="JACIFH010000001">
    <property type="protein sequence ID" value="MBB4140659.1"/>
    <property type="molecule type" value="Genomic_DNA"/>
</dbReference>
<dbReference type="RefSeq" id="WP_248199271.1">
    <property type="nucleotide sequence ID" value="NZ_BAABCO010000004.1"/>
</dbReference>
<evidence type="ECO:0000313" key="2">
    <source>
        <dbReference type="Proteomes" id="UP000549113"/>
    </source>
</evidence>
<accession>A0AA40VNB7</accession>
<dbReference type="AlphaFoldDB" id="A0AA40VNB7"/>
<gene>
    <name evidence="1" type="ORF">BKA10_002453</name>
</gene>